<evidence type="ECO:0000313" key="2">
    <source>
        <dbReference type="Proteomes" id="UP001241848"/>
    </source>
</evidence>
<protein>
    <submittedName>
        <fullName evidence="1">DCC1-like thiol-disulfide oxidoreductase family protein</fullName>
    </submittedName>
</protein>
<name>A0ABT9FVX5_9BACL</name>
<dbReference type="Proteomes" id="UP001241848">
    <property type="component" value="Unassembled WGS sequence"/>
</dbReference>
<dbReference type="PANTHER" id="PTHR33639:SF2">
    <property type="entry name" value="DUF393 DOMAIN-CONTAINING PROTEIN"/>
    <property type="match status" value="1"/>
</dbReference>
<evidence type="ECO:0000313" key="1">
    <source>
        <dbReference type="EMBL" id="MDP4098879.1"/>
    </source>
</evidence>
<dbReference type="InterPro" id="IPR052927">
    <property type="entry name" value="DCC_oxidoreductase"/>
</dbReference>
<organism evidence="1 2">
    <name type="scientific">Paenibacillus zeirhizosphaerae</name>
    <dbReference type="NCBI Taxonomy" id="2987519"/>
    <lineage>
        <taxon>Bacteria</taxon>
        <taxon>Bacillati</taxon>
        <taxon>Bacillota</taxon>
        <taxon>Bacilli</taxon>
        <taxon>Bacillales</taxon>
        <taxon>Paenibacillaceae</taxon>
        <taxon>Paenibacillus</taxon>
    </lineage>
</organism>
<dbReference type="EMBL" id="JAPCKK010000031">
    <property type="protein sequence ID" value="MDP4098879.1"/>
    <property type="molecule type" value="Genomic_DNA"/>
</dbReference>
<dbReference type="Pfam" id="PF04134">
    <property type="entry name" value="DCC1-like"/>
    <property type="match status" value="1"/>
</dbReference>
<accession>A0ABT9FVX5</accession>
<dbReference type="PANTHER" id="PTHR33639">
    <property type="entry name" value="THIOL-DISULFIDE OXIDOREDUCTASE DCC"/>
    <property type="match status" value="1"/>
</dbReference>
<proteinExistence type="predicted"/>
<reference evidence="1 2" key="1">
    <citation type="submission" date="2022-10" db="EMBL/GenBank/DDBJ databases">
        <title>Paenibacillus description and whole genome data of maize root bacterial community.</title>
        <authorList>
            <person name="Marton D."/>
            <person name="Farkas M."/>
            <person name="Cserhati M."/>
        </authorList>
    </citation>
    <scope>NUCLEOTIDE SEQUENCE [LARGE SCALE GENOMIC DNA]</scope>
    <source>
        <strain evidence="1 2">P96</strain>
    </source>
</reference>
<comment type="caution">
    <text evidence="1">The sequence shown here is derived from an EMBL/GenBank/DDBJ whole genome shotgun (WGS) entry which is preliminary data.</text>
</comment>
<keyword evidence="2" id="KW-1185">Reference proteome</keyword>
<dbReference type="RefSeq" id="WP_305756500.1">
    <property type="nucleotide sequence ID" value="NZ_JAPCKK010000031.1"/>
</dbReference>
<gene>
    <name evidence="1" type="ORF">OIN60_19300</name>
</gene>
<sequence length="149" mass="17124">MTGGEATVSLDKKHEGHPIVLVDGVCHFCQGATKFIIERDPGGRHHFGSLQSEEGKRLLKAGRMSMDRLDTLVLVEDGVYYTMSTAVLRIARHLRFPYPLAYMFILVPRPIRDALYRYIARNRYRWFGKDDGDGVQCRIPSPEVRKRFL</sequence>
<dbReference type="InterPro" id="IPR007263">
    <property type="entry name" value="DCC1-like"/>
</dbReference>